<evidence type="ECO:0000256" key="3">
    <source>
        <dbReference type="ARBA" id="ARBA00022679"/>
    </source>
</evidence>
<dbReference type="Pfam" id="PF02816">
    <property type="entry name" value="Alpha_kinase"/>
    <property type="match status" value="1"/>
</dbReference>
<evidence type="ECO:0000256" key="12">
    <source>
        <dbReference type="ARBA" id="ARBA00078015"/>
    </source>
</evidence>
<keyword evidence="3" id="KW-0808">Transferase</keyword>
<dbReference type="InterPro" id="IPR011990">
    <property type="entry name" value="TPR-like_helical_dom_sf"/>
</dbReference>
<evidence type="ECO:0000259" key="14">
    <source>
        <dbReference type="PROSITE" id="PS51158"/>
    </source>
</evidence>
<proteinExistence type="inferred from homology"/>
<feature type="compositionally biased region" description="Basic and acidic residues" evidence="13">
    <location>
        <begin position="27"/>
        <end position="38"/>
    </location>
</feature>
<keyword evidence="7" id="KW-0067">ATP-binding</keyword>
<dbReference type="AlphaFoldDB" id="A0A8S1CS13"/>
<keyword evidence="16" id="KW-1185">Reference proteome</keyword>
<dbReference type="GO" id="GO:1903013">
    <property type="term" value="P:response to differentiation-inducing factor 1"/>
    <property type="evidence" value="ECO:0007669"/>
    <property type="project" value="TreeGrafter"/>
</dbReference>
<protein>
    <recommendedName>
        <fullName evidence="11">Eukaryotic elongation factor 2 kinase</fullName>
        <ecNumber evidence="10">2.7.11.20</ecNumber>
    </recommendedName>
    <alternativeName>
        <fullName evidence="12">Calcium/calmodulin-dependent eukaryotic elongation factor 2 kinase</fullName>
    </alternativeName>
</protein>
<feature type="compositionally biased region" description="Basic and acidic residues" evidence="13">
    <location>
        <begin position="62"/>
        <end position="71"/>
    </location>
</feature>
<gene>
    <name evidence="15" type="ORF">CLODIP_2_CD06510</name>
</gene>
<keyword evidence="6" id="KW-0106">Calcium</keyword>
<dbReference type="Proteomes" id="UP000494165">
    <property type="component" value="Unassembled WGS sequence"/>
</dbReference>
<organism evidence="15 16">
    <name type="scientific">Cloeon dipterum</name>
    <dbReference type="NCBI Taxonomy" id="197152"/>
    <lineage>
        <taxon>Eukaryota</taxon>
        <taxon>Metazoa</taxon>
        <taxon>Ecdysozoa</taxon>
        <taxon>Arthropoda</taxon>
        <taxon>Hexapoda</taxon>
        <taxon>Insecta</taxon>
        <taxon>Pterygota</taxon>
        <taxon>Palaeoptera</taxon>
        <taxon>Ephemeroptera</taxon>
        <taxon>Pisciforma</taxon>
        <taxon>Baetidae</taxon>
        <taxon>Cloeon</taxon>
    </lineage>
</organism>
<dbReference type="InterPro" id="IPR011009">
    <property type="entry name" value="Kinase-like_dom_sf"/>
</dbReference>
<dbReference type="SUPFAM" id="SSF56112">
    <property type="entry name" value="Protein kinase-like (PK-like)"/>
    <property type="match status" value="1"/>
</dbReference>
<dbReference type="EMBL" id="CADEPI010000068">
    <property type="protein sequence ID" value="CAB3372030.1"/>
    <property type="molecule type" value="Genomic_DNA"/>
</dbReference>
<dbReference type="FunFam" id="3.20.200.10:FF:000002">
    <property type="entry name" value="Eukaryotic elongation factor 2 kinase"/>
    <property type="match status" value="1"/>
</dbReference>
<sequence>MPDQQRIENDPDHSDSIILEPMNLCDVSRHRNISRESSDGAESPTGLPPANPHLFFSAAMGPKKEKDPAEQRRLKTVRTWRRAIMKARCKGDPWEKFHLDAYSTEKARRYRYNALRKTWVIDDCLVKMEPEPFNHGAMRECFRMKKLSNFTHNDDWKKDSNNYVAKRYMEHVDRDVYFTDVQLQMDAKLWGEEFNRHNPPKKVDIFQMAILEFPGRKDSPLFHCEHFIEGEYVKYNSNSGYVKEDKDHLRLTPHAFSHFTFERSGHELIIVDVQGVGDLYTDPQIHTASGEEYGEGNLGAKGMALFFHTHVCNRICKSLGLSRFDLAPSEYNEKTMKVLKDSQERCKTMLRGSEEMCVLPSRTEKYRLLHHRMPRTMSEPFARPRTISESSSNLNSLTPPESPTRCISSEDVEEFLHSSHNQVTFTVSCSDSDYDSVSASDTERSLVRNRRRRLESESGSVIDDDEKMDFHIQLARKSKPSCIQPPNPDELEVPMKDSVLGLVHLELCRYHELCRFTNPDSPSYDHDAALFHLEYAARCGIQEARFAYARILLGLQHDILPDLEIEHTTENEDKGFSMLLETASSGDVECMVLVAKAFDTGILLGSRPVDWCQAEYWYERSADEGGTDTDPPYQLSARLAEMLCIGGPGLNKDPSRAGELYTEAADAAMAAMKGRLANKWYQLAEEAWAQCEEEEE</sequence>
<keyword evidence="4" id="KW-0547">Nucleotide-binding</keyword>
<name>A0A8S1CS13_9INSE</name>
<dbReference type="EC" id="2.7.11.20" evidence="10"/>
<feature type="compositionally biased region" description="Basic and acidic residues" evidence="13">
    <location>
        <begin position="1"/>
        <end position="15"/>
    </location>
</feature>
<evidence type="ECO:0000313" key="15">
    <source>
        <dbReference type="EMBL" id="CAB3372030.1"/>
    </source>
</evidence>
<evidence type="ECO:0000313" key="16">
    <source>
        <dbReference type="Proteomes" id="UP000494165"/>
    </source>
</evidence>
<evidence type="ECO:0000256" key="2">
    <source>
        <dbReference type="ARBA" id="ARBA00022553"/>
    </source>
</evidence>
<dbReference type="Gene3D" id="1.25.40.10">
    <property type="entry name" value="Tetratricopeptide repeat domain"/>
    <property type="match status" value="1"/>
</dbReference>
<feature type="domain" description="Alpha-type protein kinase" evidence="14">
    <location>
        <begin position="111"/>
        <end position="324"/>
    </location>
</feature>
<dbReference type="GO" id="GO:0004686">
    <property type="term" value="F:elongation factor-2 kinase activity"/>
    <property type="evidence" value="ECO:0007669"/>
    <property type="project" value="UniProtKB-EC"/>
</dbReference>
<evidence type="ECO:0000256" key="5">
    <source>
        <dbReference type="ARBA" id="ARBA00022777"/>
    </source>
</evidence>
<dbReference type="Gene3D" id="3.20.200.10">
    <property type="entry name" value="MHCK/EF2 kinase"/>
    <property type="match status" value="1"/>
</dbReference>
<dbReference type="InterPro" id="IPR047588">
    <property type="entry name" value="eEF2K_a_kinase_dom"/>
</dbReference>
<dbReference type="SMART" id="SM00811">
    <property type="entry name" value="Alpha_kinase"/>
    <property type="match status" value="1"/>
</dbReference>
<evidence type="ECO:0000256" key="7">
    <source>
        <dbReference type="ARBA" id="ARBA00022840"/>
    </source>
</evidence>
<dbReference type="PANTHER" id="PTHR45992:SF2">
    <property type="entry name" value="EUKARYOTIC ELONGATION FACTOR 2 KINASE"/>
    <property type="match status" value="1"/>
</dbReference>
<evidence type="ECO:0000256" key="9">
    <source>
        <dbReference type="ARBA" id="ARBA00061584"/>
    </source>
</evidence>
<keyword evidence="2" id="KW-0597">Phosphoprotein</keyword>
<evidence type="ECO:0000256" key="11">
    <source>
        <dbReference type="ARBA" id="ARBA00067847"/>
    </source>
</evidence>
<dbReference type="InterPro" id="IPR004166">
    <property type="entry name" value="a-kinase_dom"/>
</dbReference>
<dbReference type="CDD" id="cd16967">
    <property type="entry name" value="Alpha_kinase_eEF2K"/>
    <property type="match status" value="1"/>
</dbReference>
<evidence type="ECO:0000256" key="8">
    <source>
        <dbReference type="ARBA" id="ARBA00022860"/>
    </source>
</evidence>
<dbReference type="GO" id="GO:0005524">
    <property type="term" value="F:ATP binding"/>
    <property type="evidence" value="ECO:0007669"/>
    <property type="project" value="UniProtKB-KW"/>
</dbReference>
<accession>A0A8S1CS13</accession>
<evidence type="ECO:0000256" key="1">
    <source>
        <dbReference type="ARBA" id="ARBA00022527"/>
    </source>
</evidence>
<evidence type="ECO:0000256" key="4">
    <source>
        <dbReference type="ARBA" id="ARBA00022741"/>
    </source>
</evidence>
<dbReference type="Gene3D" id="3.30.200.20">
    <property type="entry name" value="Phosphorylase Kinase, domain 1"/>
    <property type="match status" value="2"/>
</dbReference>
<evidence type="ECO:0000256" key="13">
    <source>
        <dbReference type="SAM" id="MobiDB-lite"/>
    </source>
</evidence>
<dbReference type="PANTHER" id="PTHR45992">
    <property type="entry name" value="EUKARYOTIC ELONGATION FACTOR 2 KINASE-RELATED"/>
    <property type="match status" value="1"/>
</dbReference>
<comment type="caution">
    <text evidence="15">The sequence shown here is derived from an EMBL/GenBank/DDBJ whole genome shotgun (WGS) entry which is preliminary data.</text>
</comment>
<comment type="similarity">
    <text evidence="9">Belongs to the protein kinase superfamily. Alpha-type protein kinase family.</text>
</comment>
<dbReference type="PROSITE" id="PS51158">
    <property type="entry name" value="ALPHA_KINASE"/>
    <property type="match status" value="1"/>
</dbReference>
<keyword evidence="5" id="KW-0418">Kinase</keyword>
<evidence type="ECO:0000256" key="10">
    <source>
        <dbReference type="ARBA" id="ARBA00066872"/>
    </source>
</evidence>
<feature type="region of interest" description="Disordered" evidence="13">
    <location>
        <begin position="379"/>
        <end position="405"/>
    </location>
</feature>
<dbReference type="OrthoDB" id="301415at2759"/>
<dbReference type="FunFam" id="3.30.200.20:FF:000336">
    <property type="entry name" value="Eukaryotic elongation factor 2 kinase"/>
    <property type="match status" value="1"/>
</dbReference>
<evidence type="ECO:0000256" key="6">
    <source>
        <dbReference type="ARBA" id="ARBA00022837"/>
    </source>
</evidence>
<reference evidence="15 16" key="1">
    <citation type="submission" date="2020-04" db="EMBL/GenBank/DDBJ databases">
        <authorList>
            <person name="Alioto T."/>
            <person name="Alioto T."/>
            <person name="Gomez Garrido J."/>
        </authorList>
    </citation>
    <scope>NUCLEOTIDE SEQUENCE [LARGE SCALE GENOMIC DNA]</scope>
</reference>
<dbReference type="SUPFAM" id="SSF81901">
    <property type="entry name" value="HCP-like"/>
    <property type="match status" value="1"/>
</dbReference>
<feature type="compositionally biased region" description="Polar residues" evidence="13">
    <location>
        <begin position="387"/>
        <end position="399"/>
    </location>
</feature>
<dbReference type="InterPro" id="IPR051852">
    <property type="entry name" value="Alpha-type_PK"/>
</dbReference>
<keyword evidence="1" id="KW-0723">Serine/threonine-protein kinase</keyword>
<dbReference type="GO" id="GO:0031037">
    <property type="term" value="P:myosin II filament disassembly"/>
    <property type="evidence" value="ECO:0007669"/>
    <property type="project" value="TreeGrafter"/>
</dbReference>
<feature type="region of interest" description="Disordered" evidence="13">
    <location>
        <begin position="1"/>
        <end position="71"/>
    </location>
</feature>
<dbReference type="GO" id="GO:0005516">
    <property type="term" value="F:calmodulin binding"/>
    <property type="evidence" value="ECO:0007669"/>
    <property type="project" value="UniProtKB-KW"/>
</dbReference>
<keyword evidence="8" id="KW-0112">Calmodulin-binding</keyword>